<protein>
    <recommendedName>
        <fullName evidence="1">DYW domain-containing protein</fullName>
    </recommendedName>
</protein>
<organism evidence="2">
    <name type="scientific">Aegilops tauschii</name>
    <name type="common">Tausch's goatgrass</name>
    <name type="synonym">Aegilops squarrosa</name>
    <dbReference type="NCBI Taxonomy" id="37682"/>
    <lineage>
        <taxon>Eukaryota</taxon>
        <taxon>Viridiplantae</taxon>
        <taxon>Streptophyta</taxon>
        <taxon>Embryophyta</taxon>
        <taxon>Tracheophyta</taxon>
        <taxon>Spermatophyta</taxon>
        <taxon>Magnoliopsida</taxon>
        <taxon>Liliopsida</taxon>
        <taxon>Poales</taxon>
        <taxon>Poaceae</taxon>
        <taxon>BOP clade</taxon>
        <taxon>Pooideae</taxon>
        <taxon>Triticodae</taxon>
        <taxon>Triticeae</taxon>
        <taxon>Triticinae</taxon>
        <taxon>Aegilops</taxon>
    </lineage>
</organism>
<dbReference type="AlphaFoldDB" id="M8BVQ1"/>
<sequence>MWEKSVAVRASMQRQGVGKEPGCSWVELDGAIHRFMAGESSSSHPASAVVHAHMDALWELMRCEGYAPDWSCVLHDVDEAQKAAMLQYHSEKLAIPFGLLRAPPGVAIKVAKNLRVCNVRAKVHTFRAFPTTFALPPAMRTNVHHDSDRAKGMPKNQSRAS</sequence>
<evidence type="ECO:0000259" key="1">
    <source>
        <dbReference type="Pfam" id="PF14432"/>
    </source>
</evidence>
<dbReference type="GO" id="GO:0008270">
    <property type="term" value="F:zinc ion binding"/>
    <property type="evidence" value="ECO:0007669"/>
    <property type="project" value="InterPro"/>
</dbReference>
<feature type="domain" description="DYW" evidence="1">
    <location>
        <begin position="65"/>
        <end position="120"/>
    </location>
</feature>
<reference evidence="2" key="1">
    <citation type="submission" date="2015-06" db="UniProtKB">
        <authorList>
            <consortium name="EnsemblPlants"/>
        </authorList>
    </citation>
    <scope>IDENTIFICATION</scope>
</reference>
<dbReference type="InterPro" id="IPR032867">
    <property type="entry name" value="DYW_dom"/>
</dbReference>
<dbReference type="Pfam" id="PF14432">
    <property type="entry name" value="DYW_deaminase"/>
    <property type="match status" value="1"/>
</dbReference>
<proteinExistence type="predicted"/>
<accession>M8BVQ1</accession>
<evidence type="ECO:0000313" key="2">
    <source>
        <dbReference type="EnsemblPlants" id="EMT25893"/>
    </source>
</evidence>
<name>M8BVQ1_AEGTA</name>
<dbReference type="EnsemblPlants" id="EMT25893">
    <property type="protein sequence ID" value="EMT25893"/>
    <property type="gene ID" value="F775_00913"/>
</dbReference>